<dbReference type="SMART" id="SM01051">
    <property type="entry name" value="CAMSAP_CKK"/>
    <property type="match status" value="1"/>
</dbReference>
<evidence type="ECO:0000256" key="2">
    <source>
        <dbReference type="SAM" id="MobiDB-lite"/>
    </source>
</evidence>
<evidence type="ECO:0000313" key="4">
    <source>
        <dbReference type="EMBL" id="KAF0306344.1"/>
    </source>
</evidence>
<proteinExistence type="inferred from homology"/>
<dbReference type="InterPro" id="IPR032940">
    <property type="entry name" value="CAMSAP"/>
</dbReference>
<protein>
    <submittedName>
        <fullName evidence="4">Patronin</fullName>
    </submittedName>
</protein>
<sequence>MMSPHGMSGQPPAGYHPDYPGYPAAPTGHYSPHQPPVSSAGGFRLHGASPGGPQEPRELRAGQSPRIESPARPPPAREEEKEEDQAAPEVLAAMKVDKIKQDADPEMGFVISFDDDAAPRKPKPRLGQRRPPTKAASSGGLLDQPSRPEIPLEIDPTLPPETMKPLKPVQSSTGVGLVIGDELVSPKSDALDEMERKKERILMLSLKRKQEQEAARIRKEEEALRRKEDEARKEEEKQRKKEEEKARKERIFEQYKLKKAIEEAEKNGTPIPAGAQAALAAQQAASKPAVRPRPKSTPSKPRPKSMMDGGVGSGPGTPSRSALRGSQSNLQHMSERPPPAPAAPPPAASAGASTLVRHRSLSRRRRSNIAVSAGRSQSLSRRRMQTPEQLMYPDKGREGGDSQWGSNSSLTAGPRSRRGSNASLYGEPAGAGGMRKDGHRTSTGSLSSAGRARSRMGPRAGSSGSLIDDGTSGGTPRGYSETDSGLGRDTPTRRGVSPGAYGGMTSPSGPGSLPPGLVSRRRNYGDDGASDTSSMASYDYNGPRLFKQASAKSNRSILLNAVEYCVFPGAVNREAKQRVLEEIARVEARHFLILFRDARCQFRALYCYEPETEEVFKLYGTGPKMATDKMFDKFFKYNSGGKSFTQIHTKHLSVTIDAFTIHDALWQGKRPSLPSKKDMTLVT</sequence>
<feature type="compositionally biased region" description="Polar residues" evidence="2">
    <location>
        <begin position="316"/>
        <end position="332"/>
    </location>
</feature>
<feature type="region of interest" description="Disordered" evidence="2">
    <location>
        <begin position="208"/>
        <end position="253"/>
    </location>
</feature>
<dbReference type="GO" id="GO:0031122">
    <property type="term" value="P:cytoplasmic microtubule organization"/>
    <property type="evidence" value="ECO:0007669"/>
    <property type="project" value="TreeGrafter"/>
</dbReference>
<comment type="similarity">
    <text evidence="1">Belongs to the CAMSAP1 family.</text>
</comment>
<feature type="region of interest" description="Disordered" evidence="2">
    <location>
        <begin position="110"/>
        <end position="172"/>
    </location>
</feature>
<dbReference type="GO" id="GO:0005516">
    <property type="term" value="F:calmodulin binding"/>
    <property type="evidence" value="ECO:0007669"/>
    <property type="project" value="InterPro"/>
</dbReference>
<dbReference type="FunFam" id="3.10.20.360:FF:000002">
    <property type="entry name" value="Patronin, isoform M"/>
    <property type="match status" value="1"/>
</dbReference>
<gene>
    <name evidence="4" type="primary">Patronin_4</name>
    <name evidence="4" type="ORF">FJT64_022141</name>
</gene>
<feature type="region of interest" description="Disordered" evidence="2">
    <location>
        <begin position="267"/>
        <end position="536"/>
    </location>
</feature>
<organism evidence="4 5">
    <name type="scientific">Amphibalanus amphitrite</name>
    <name type="common">Striped barnacle</name>
    <name type="synonym">Balanus amphitrite</name>
    <dbReference type="NCBI Taxonomy" id="1232801"/>
    <lineage>
        <taxon>Eukaryota</taxon>
        <taxon>Metazoa</taxon>
        <taxon>Ecdysozoa</taxon>
        <taxon>Arthropoda</taxon>
        <taxon>Crustacea</taxon>
        <taxon>Multicrustacea</taxon>
        <taxon>Cirripedia</taxon>
        <taxon>Thoracica</taxon>
        <taxon>Thoracicalcarea</taxon>
        <taxon>Balanomorpha</taxon>
        <taxon>Balanoidea</taxon>
        <taxon>Balanidae</taxon>
        <taxon>Amphibalaninae</taxon>
        <taxon>Amphibalanus</taxon>
    </lineage>
</organism>
<dbReference type="Proteomes" id="UP000440578">
    <property type="component" value="Unassembled WGS sequence"/>
</dbReference>
<feature type="compositionally biased region" description="Low complexity" evidence="2">
    <location>
        <begin position="441"/>
        <end position="465"/>
    </location>
</feature>
<keyword evidence="5" id="KW-1185">Reference proteome</keyword>
<dbReference type="InterPro" id="IPR011033">
    <property type="entry name" value="PRC_barrel-like_sf"/>
</dbReference>
<feature type="compositionally biased region" description="Basic residues" evidence="2">
    <location>
        <begin position="120"/>
        <end position="132"/>
    </location>
</feature>
<dbReference type="GO" id="GO:0051011">
    <property type="term" value="F:microtubule minus-end binding"/>
    <property type="evidence" value="ECO:0007669"/>
    <property type="project" value="TreeGrafter"/>
</dbReference>
<comment type="caution">
    <text evidence="4">The sequence shown here is derived from an EMBL/GenBank/DDBJ whole genome shotgun (WGS) entry which is preliminary data.</text>
</comment>
<feature type="compositionally biased region" description="Low complexity" evidence="2">
    <location>
        <begin position="506"/>
        <end position="517"/>
    </location>
</feature>
<dbReference type="PROSITE" id="PS51508">
    <property type="entry name" value="CKK"/>
    <property type="match status" value="1"/>
</dbReference>
<feature type="region of interest" description="Disordered" evidence="2">
    <location>
        <begin position="1"/>
        <end position="94"/>
    </location>
</feature>
<reference evidence="4 5" key="1">
    <citation type="submission" date="2019-07" db="EMBL/GenBank/DDBJ databases">
        <title>Draft genome assembly of a fouling barnacle, Amphibalanus amphitrite (Darwin, 1854): The first reference genome for Thecostraca.</title>
        <authorList>
            <person name="Kim W."/>
        </authorList>
    </citation>
    <scope>NUCLEOTIDE SEQUENCE [LARGE SCALE GENOMIC DNA]</scope>
    <source>
        <strain evidence="4">SNU_AA5</strain>
        <tissue evidence="4">Soma without cirri and trophi</tissue>
    </source>
</reference>
<evidence type="ECO:0000256" key="1">
    <source>
        <dbReference type="PROSITE-ProRule" id="PRU00841"/>
    </source>
</evidence>
<dbReference type="AlphaFoldDB" id="A0A6A4WRF5"/>
<dbReference type="InterPro" id="IPR038209">
    <property type="entry name" value="CKK_dom_sf"/>
</dbReference>
<feature type="compositionally biased region" description="Low complexity" evidence="2">
    <location>
        <begin position="273"/>
        <end position="285"/>
    </location>
</feature>
<feature type="compositionally biased region" description="Pro residues" evidence="2">
    <location>
        <begin position="336"/>
        <end position="347"/>
    </location>
</feature>
<dbReference type="InterPro" id="IPR014797">
    <property type="entry name" value="CKK_CAMSAP"/>
</dbReference>
<dbReference type="EMBL" id="VIIS01000674">
    <property type="protein sequence ID" value="KAF0306344.1"/>
    <property type="molecule type" value="Genomic_DNA"/>
</dbReference>
<dbReference type="PANTHER" id="PTHR21595:SF0">
    <property type="entry name" value="PATRONIN"/>
    <property type="match status" value="1"/>
</dbReference>
<dbReference type="OrthoDB" id="2125658at2759"/>
<feature type="compositionally biased region" description="Basic residues" evidence="2">
    <location>
        <begin position="356"/>
        <end position="367"/>
    </location>
</feature>
<dbReference type="GO" id="GO:0036449">
    <property type="term" value="C:microtubule minus-end"/>
    <property type="evidence" value="ECO:0007669"/>
    <property type="project" value="TreeGrafter"/>
</dbReference>
<feature type="domain" description="CKK" evidence="3">
    <location>
        <begin position="542"/>
        <end position="676"/>
    </location>
</feature>
<keyword evidence="1" id="KW-0493">Microtubule</keyword>
<evidence type="ECO:0000259" key="3">
    <source>
        <dbReference type="PROSITE" id="PS51508"/>
    </source>
</evidence>
<accession>A0A6A4WRF5</accession>
<dbReference type="PANTHER" id="PTHR21595">
    <property type="entry name" value="PATRONIN"/>
    <property type="match status" value="1"/>
</dbReference>
<evidence type="ECO:0000313" key="5">
    <source>
        <dbReference type="Proteomes" id="UP000440578"/>
    </source>
</evidence>
<dbReference type="Pfam" id="PF08683">
    <property type="entry name" value="CAMSAP_CKK"/>
    <property type="match status" value="1"/>
</dbReference>
<dbReference type="GO" id="GO:0007026">
    <property type="term" value="P:negative regulation of microtubule depolymerization"/>
    <property type="evidence" value="ECO:0007669"/>
    <property type="project" value="TreeGrafter"/>
</dbReference>
<comment type="domain">
    <text evidence="1">The CKK domain binds microtubules.</text>
</comment>
<name>A0A6A4WRF5_AMPAM</name>
<dbReference type="Gene3D" id="3.10.20.360">
    <property type="entry name" value="CKK domain"/>
    <property type="match status" value="1"/>
</dbReference>
<dbReference type="SUPFAM" id="SSF50346">
    <property type="entry name" value="PRC-barrel domain"/>
    <property type="match status" value="1"/>
</dbReference>